<protein>
    <submittedName>
        <fullName evidence="2">Gamma-glutamylcyclotransferase</fullName>
    </submittedName>
</protein>
<dbReference type="EMBL" id="JAJOMB010000012">
    <property type="protein sequence ID" value="MCD5313674.1"/>
    <property type="molecule type" value="Genomic_DNA"/>
</dbReference>
<name>A0A9X1SVH7_9ACTN</name>
<dbReference type="Proteomes" id="UP001138997">
    <property type="component" value="Unassembled WGS sequence"/>
</dbReference>
<dbReference type="Pfam" id="PF06094">
    <property type="entry name" value="GGACT"/>
    <property type="match status" value="1"/>
</dbReference>
<dbReference type="RefSeq" id="WP_231445090.1">
    <property type="nucleotide sequence ID" value="NZ_JAJOMB010000012.1"/>
</dbReference>
<comment type="caution">
    <text evidence="2">The sequence shown here is derived from an EMBL/GenBank/DDBJ whole genome shotgun (WGS) entry which is preliminary data.</text>
</comment>
<feature type="domain" description="Gamma-glutamylcyclotransferase AIG2-like" evidence="1">
    <location>
        <begin position="237"/>
        <end position="340"/>
    </location>
</feature>
<dbReference type="InterPro" id="IPR009288">
    <property type="entry name" value="AIG2-like_dom"/>
</dbReference>
<evidence type="ECO:0000313" key="3">
    <source>
        <dbReference type="Proteomes" id="UP001138997"/>
    </source>
</evidence>
<sequence length="342" mass="37130">MQNPVVTSSRARVVGRIADHLAALDPGHPLRVGVDGITAAGKTTLAAELAVAVRERGRPVILLSFDGYHHPRSRRHRQGRESADGYYEDAYNTEAMRSELLDRLGPGGDGRYRPAVLDLAGDQPVKDEPLTAPANAVLLTDGSFLQRPELVDGWDQVVYLDVDFEVAQTRGAERDTELLGGPQRAAELFVKRYHAACRRYLAENDPRGRAQIVVANNDPAAARLVRIGGAEGDSVQLFSYGTLQLPEVQRSQFGRLLDGQPDQITGYRQDWLTITDPAVIAASGTDRHPVVGAGAPGDSVSGTVFSITPDELAAADLYEVDEYRRRLVPLASGGSAWVYLRL</sequence>
<proteinExistence type="predicted"/>
<dbReference type="InterPro" id="IPR036568">
    <property type="entry name" value="GGCT-like_sf"/>
</dbReference>
<dbReference type="Gene3D" id="3.10.490.10">
    <property type="entry name" value="Gamma-glutamyl cyclotransferase-like"/>
    <property type="match status" value="1"/>
</dbReference>
<keyword evidence="3" id="KW-1185">Reference proteome</keyword>
<dbReference type="InterPro" id="IPR027417">
    <property type="entry name" value="P-loop_NTPase"/>
</dbReference>
<dbReference type="CDD" id="cd06661">
    <property type="entry name" value="GGCT_like"/>
    <property type="match status" value="1"/>
</dbReference>
<dbReference type="SUPFAM" id="SSF110857">
    <property type="entry name" value="Gamma-glutamyl cyclotransferase-like"/>
    <property type="match status" value="1"/>
</dbReference>
<accession>A0A9X1SVH7</accession>
<dbReference type="AlphaFoldDB" id="A0A9X1SVH7"/>
<dbReference type="Gene3D" id="3.40.50.300">
    <property type="entry name" value="P-loop containing nucleotide triphosphate hydrolases"/>
    <property type="match status" value="1"/>
</dbReference>
<dbReference type="InterPro" id="IPR013024">
    <property type="entry name" value="GGCT-like"/>
</dbReference>
<organism evidence="2 3">
    <name type="scientific">Kineosporia babensis</name>
    <dbReference type="NCBI Taxonomy" id="499548"/>
    <lineage>
        <taxon>Bacteria</taxon>
        <taxon>Bacillati</taxon>
        <taxon>Actinomycetota</taxon>
        <taxon>Actinomycetes</taxon>
        <taxon>Kineosporiales</taxon>
        <taxon>Kineosporiaceae</taxon>
        <taxon>Kineosporia</taxon>
    </lineage>
</organism>
<evidence type="ECO:0000259" key="1">
    <source>
        <dbReference type="Pfam" id="PF06094"/>
    </source>
</evidence>
<gene>
    <name evidence="2" type="ORF">LR394_22455</name>
</gene>
<reference evidence="2" key="1">
    <citation type="submission" date="2021-11" db="EMBL/GenBank/DDBJ databases">
        <title>Streptomyces corallinus and Kineosporia corallina sp. nov., two new coral-derived marine actinobacteria.</title>
        <authorList>
            <person name="Buangrab K."/>
            <person name="Sutthacheep M."/>
            <person name="Yeemin T."/>
            <person name="Harunari E."/>
            <person name="Igarashi Y."/>
            <person name="Sripreechasak P."/>
            <person name="Kanchanasin P."/>
            <person name="Tanasupawat S."/>
            <person name="Phongsopitanun W."/>
        </authorList>
    </citation>
    <scope>NUCLEOTIDE SEQUENCE</scope>
    <source>
        <strain evidence="2">JCM 31032</strain>
    </source>
</reference>
<evidence type="ECO:0000313" key="2">
    <source>
        <dbReference type="EMBL" id="MCD5313674.1"/>
    </source>
</evidence>
<dbReference type="SUPFAM" id="SSF52540">
    <property type="entry name" value="P-loop containing nucleoside triphosphate hydrolases"/>
    <property type="match status" value="1"/>
</dbReference>